<keyword evidence="1" id="KW-0812">Transmembrane</keyword>
<dbReference type="RefSeq" id="WP_208429786.1">
    <property type="nucleotide sequence ID" value="NZ_JAEPRJ010000001.1"/>
</dbReference>
<accession>A0ABS1J2I5</accession>
<feature type="transmembrane region" description="Helical" evidence="1">
    <location>
        <begin position="87"/>
        <end position="104"/>
    </location>
</feature>
<keyword evidence="1" id="KW-1133">Transmembrane helix</keyword>
<feature type="transmembrane region" description="Helical" evidence="1">
    <location>
        <begin position="65"/>
        <end position="81"/>
    </location>
</feature>
<feature type="transmembrane region" description="Helical" evidence="1">
    <location>
        <begin position="12"/>
        <end position="32"/>
    </location>
</feature>
<feature type="transmembrane region" description="Helical" evidence="1">
    <location>
        <begin position="38"/>
        <end position="58"/>
    </location>
</feature>
<keyword evidence="1" id="KW-0472">Membrane</keyword>
<comment type="caution">
    <text evidence="2">The sequence shown here is derived from an EMBL/GenBank/DDBJ whole genome shotgun (WGS) entry which is preliminary data.</text>
</comment>
<organism evidence="2 3">
    <name type="scientific">Catonella massiliensis</name>
    <dbReference type="NCBI Taxonomy" id="2799636"/>
    <lineage>
        <taxon>Bacteria</taxon>
        <taxon>Bacillati</taxon>
        <taxon>Bacillota</taxon>
        <taxon>Clostridia</taxon>
        <taxon>Lachnospirales</taxon>
        <taxon>Lachnospiraceae</taxon>
        <taxon>Catonella</taxon>
    </lineage>
</organism>
<dbReference type="NCBIfam" id="TIGR02185">
    <property type="entry name" value="Trep_Strep"/>
    <property type="match status" value="1"/>
</dbReference>
<dbReference type="Proteomes" id="UP000604730">
    <property type="component" value="Unassembled WGS sequence"/>
</dbReference>
<evidence type="ECO:0000313" key="2">
    <source>
        <dbReference type="EMBL" id="MBK5898361.1"/>
    </source>
</evidence>
<gene>
    <name evidence="2" type="ORF">JJN12_11315</name>
</gene>
<proteinExistence type="predicted"/>
<dbReference type="InterPro" id="IPR011733">
    <property type="entry name" value="CHP02185_IM"/>
</dbReference>
<reference evidence="2 3" key="1">
    <citation type="submission" date="2021-01" db="EMBL/GenBank/DDBJ databases">
        <title>Isolation and description of Catonella massiliensis sp. nov., a novel Catonella species, isolated from a stable periodontitis subject.</title>
        <authorList>
            <person name="Antezack A."/>
            <person name="Boxberger M."/>
            <person name="La Scola B."/>
            <person name="Monnet-Corti V."/>
        </authorList>
    </citation>
    <scope>NUCLEOTIDE SEQUENCE [LARGE SCALE GENOMIC DNA]</scope>
    <source>
        <strain evidence="2 3">Marseille-Q4567</strain>
    </source>
</reference>
<sequence>MEKLKKLSAKDLINTGIFTAIYFVVMFVFTAVISFAPITYVLLPAFIAILCAPIYMLFITKVKTFGMITIMGVLIGILMVFTTGNSWIMFVFCSLLGLISDLITKAGGYTSKKMSLIGYYVFSIWPVGSFFPIWLMRDAYFDGVVASMGEAYAEGLKAMTPNWIIPVMIAYTIAAGVVGGLVAGKMNKKHFEKAGIA</sequence>
<dbReference type="EMBL" id="JAEPRJ010000001">
    <property type="protein sequence ID" value="MBK5898361.1"/>
    <property type="molecule type" value="Genomic_DNA"/>
</dbReference>
<name>A0ABS1J2I5_9FIRM</name>
<feature type="transmembrane region" description="Helical" evidence="1">
    <location>
        <begin position="116"/>
        <end position="135"/>
    </location>
</feature>
<protein>
    <submittedName>
        <fullName evidence="2">MptD family putative ECF transporter S component</fullName>
    </submittedName>
</protein>
<evidence type="ECO:0000256" key="1">
    <source>
        <dbReference type="SAM" id="Phobius"/>
    </source>
</evidence>
<evidence type="ECO:0000313" key="3">
    <source>
        <dbReference type="Proteomes" id="UP000604730"/>
    </source>
</evidence>
<feature type="transmembrane region" description="Helical" evidence="1">
    <location>
        <begin position="163"/>
        <end position="183"/>
    </location>
</feature>
<dbReference type="Pfam" id="PF09605">
    <property type="entry name" value="Trep_Strep"/>
    <property type="match status" value="1"/>
</dbReference>
<keyword evidence="3" id="KW-1185">Reference proteome</keyword>